<feature type="transmembrane region" description="Helical" evidence="12">
    <location>
        <begin position="687"/>
        <end position="706"/>
    </location>
</feature>
<dbReference type="Proteomes" id="UP001314229">
    <property type="component" value="Unassembled WGS sequence"/>
</dbReference>
<feature type="transmembrane region" description="Helical" evidence="12">
    <location>
        <begin position="643"/>
        <end position="667"/>
    </location>
</feature>
<dbReference type="InterPro" id="IPR004073">
    <property type="entry name" value="GPCR_3_vmron_rcpt_2"/>
</dbReference>
<dbReference type="SMART" id="SM01411">
    <property type="entry name" value="Ephrin_rec_like"/>
    <property type="match status" value="4"/>
</dbReference>
<feature type="transmembrane region" description="Helical" evidence="12">
    <location>
        <begin position="2188"/>
        <end position="2213"/>
    </location>
</feature>
<feature type="domain" description="G-protein coupled receptors family 3 profile" evidence="14">
    <location>
        <begin position="1375"/>
        <end position="1631"/>
    </location>
</feature>
<dbReference type="Pfam" id="PF00003">
    <property type="entry name" value="7tm_3"/>
    <property type="match status" value="3"/>
</dbReference>
<feature type="domain" description="G-protein coupled receptors family 3 profile" evidence="14">
    <location>
        <begin position="2189"/>
        <end position="2408"/>
    </location>
</feature>
<evidence type="ECO:0000256" key="8">
    <source>
        <dbReference type="ARBA" id="ARBA00023136"/>
    </source>
</evidence>
<feature type="transmembrane region" description="Helical" evidence="12">
    <location>
        <begin position="2228"/>
        <end position="2247"/>
    </location>
</feature>
<dbReference type="FunFam" id="3.40.50.2300:FF:000067">
    <property type="entry name" value="Olfactory receptor C family, h1"/>
    <property type="match status" value="1"/>
</dbReference>
<accession>A0AAV1NVB4</accession>
<comment type="subcellular location">
    <subcellularLocation>
        <location evidence="1">Cell membrane</location>
        <topology evidence="1">Multi-pass membrane protein</topology>
    </subcellularLocation>
</comment>
<keyword evidence="16" id="KW-1185">Reference proteome</keyword>
<dbReference type="PROSITE" id="PS50259">
    <property type="entry name" value="G_PROTEIN_RECEP_F3_4"/>
    <property type="match status" value="4"/>
</dbReference>
<feature type="transmembrane region" description="Helical" evidence="12">
    <location>
        <begin position="1445"/>
        <end position="1469"/>
    </location>
</feature>
<dbReference type="GO" id="GO:0004930">
    <property type="term" value="F:G protein-coupled receptor activity"/>
    <property type="evidence" value="ECO:0007669"/>
    <property type="project" value="UniProtKB-KW"/>
</dbReference>
<keyword evidence="9" id="KW-0675">Receptor</keyword>
<keyword evidence="3" id="KW-1003">Cell membrane</keyword>
<keyword evidence="11" id="KW-0807">Transducer</keyword>
<name>A0AAV1NVB4_SCOSC</name>
<dbReference type="CDD" id="cd15283">
    <property type="entry name" value="7tmC_V2R_pheromone"/>
    <property type="match status" value="2"/>
</dbReference>
<feature type="transmembrane region" description="Helical" evidence="12">
    <location>
        <begin position="2259"/>
        <end position="2283"/>
    </location>
</feature>
<evidence type="ECO:0000256" key="7">
    <source>
        <dbReference type="ARBA" id="ARBA00023040"/>
    </source>
</evidence>
<evidence type="ECO:0000256" key="13">
    <source>
        <dbReference type="SAM" id="SignalP"/>
    </source>
</evidence>
<feature type="transmembrane region" description="Helical" evidence="12">
    <location>
        <begin position="1595"/>
        <end position="1616"/>
    </location>
</feature>
<sequence length="4390" mass="487257">MSHVITGLFIVGLLWAFGAAEEEAPVCQILGRPEFPLLSKEGDVTIGGAFSIHSKITQPSLSFTDEPTHLTCSSVNLREFRFAQTMIFAIEEINKSDFLLPNVSIGYRIYDNCGSTLSSMRAVMALINGGEETVRKSCSGQSAVHAIIGESESSSTIVLSRTTGPFNIPVISHSATCECLSSRKEHPSFFRTIASDLYQSQALAQLVKHFGWTWVGAVNSDSDYGNSGMAIFLAAAQEEGVCVEYTEKFHRAEPEKLMKVVEVIRKSSARVIVGFLAHVEMNNLLEQLSLHNITGRQFIGVEAWITADSLVTPTSFSVLGGSLGFAVQKANISGLDDFLIKHFWEKGFKCKEANRGIVTYTAACKKNQDIIKFKDYVDDVQELRYSTNIYKAIYAVAHSLHSIFKCSDLGCDKHVKVTPLQVVMSLKKVNFTIKNGDQVWFDSTGAAVARYEVVNWQRGSDSSVQFKPVGYYDASLPPGQKFVLKTEEIMWPGGNTEVPLSVCSEMCPPGTRKVLQKGKPVCCYDCLRCAEGEFSNSTDSITCVRCHPEYWSNERRDACVKKDAEFLSYEEIMGALLTAASLFGTCMTAAVAFIFFRYRKTPIVRANNSELSFLLLFSLTLCFLCSLTFIGQPSEWSCMLRHTAFGITFVLCISCVLGKTIVVLMAFSATLPGSNVMKWFGPTQQRLSVLAFTLIQVVICILWLAISPPFPFKNFKEFKDKIILECALGSAVGFWAVLGYIGLLAMLCFILAFLARKLPDNFNEAKFITFSMLIFCAVWITFIPAYVSSPGKFSVAVEIFAILASSFGLLICIFIPKCYIILLKPEKNTKKNMMGKGQDYVINTFQTIPQARKCKNFNFREFKFAQAMIFAIDEINKNPDMLPNVKLGYTIYDKCGTMDILRAALALASGLKRKMSDENCTENETVQAILGHSGSRPSIAFAPVVGSFHIPVISHFATCACLSSRKDYPTFFRTIPSDYYQSRALAKLVKYFGWTWIGAIAVHNKYGLNGITAFIQATQEYGVCVEYSEAFSSSDPPDSLQRIIDIIKHATSKVIMAFMSHREIKLLADELYRQNITGLHWVGSDAWITDHSLTDSEGHSILVGSLGFAVRRAQIPGLEEHLRQLHPSQFPDSQFVKDFWEDTFDCSLNQIANTQRKPCSGFESLQNVESQFTDVSELRFTNNVYKSVYSVGHALDNLIKCEEGKGPFSNGSCADIKNIQPRQILQYLSTVNFTTQEGERVYFDSNGDSPARYELVNLQMTSKGTMEGVAVGIYDASLPESHQFIMNNIPVVWGNGLTKVPESVCSNSCRPGTRKVLSKGRPICCYNCILCPGGEISNFTDSIHCMKCPPEYWSNKHRDACIPKEIEFLTYEGILGTLLAIFSLLGVFLTMITTLVFYCHRETPLVRANNSELSFLLLFSMTLCFLCSLTFMGRPSKWSCMLRHTAFGITFVLCISCVLGKTIVVLMAFRATLPGSNMMKWFGPTQQRLSVLVFTLIQVLICILWLTINPPFPYKNVLLLEDRIILECHLGSALGFWAVLGYIGLLAILCFVIAFLARKLPDNFNEAKCITFSMLIFCAVWITFIPAYVSSPGKFSVAVEIFAILASSYGLLFCIFMPKCYIIMTKSENQTCKVIGQTGFMEFSKEGDLIIGGVFSMTSTRKLKDNDYQALPYTYCKKLNDRELKFARTLIFTVEEINRDTKLLPGVTVGYRLYNGCGSENLIRAAVEAVNGEDSKGCKNQIQALLGHSSSGVSEDINSILSPLSIPQVSYLSTCACLSNKKLYPTFFRTVPSDRFQIIGLVQLMKYFDWRWVGIIYSMAMYSEEGTDLFVEDGIKEGICVEYRLPYTKTSEGKINTIVRTVRESSSKVVLLFMSLSFTKSFLSKMENYNITGKQWIGTESWITQQDLASVERKSILQGAMGFALPQASIPGLGEFLLNFKPSDEPQSAIIKSFWEKFFDCSFSPSNTSTMCTGTEDLKTVSSDYTDVTIFRAENNVYKAVYLVAYALHALLQCKDGSNPTTGKPCVSKNEVQPKLVLEHIKYVNFTTQNGAKVSFDENGDSVAQYDLVNWQMKEDGSVEIVNIGQYDTSFPEGKKFQLKDDTKIVWGGNSNEMPRSVCREPCPPGTRKAINKRKPICCFDCFECPEGTISNQTNSPDCLICPPEFWPNEKRDRCLPKPTEYLSYKEIMGALLTGFGCIGVFLSLLTSIIFLIHKETPIVKANNSELSFLLLLSLKLCFLCSLTFIGQPTQWSCMLRHTAFGITFVLCISCVLGKTIVVLMAFRATLPGNNVMKWFGPLQQRISVLIFTLIQVLICIIWLSTNPPFPKMNMKYYKEKIILECALGSAVGFWAVLGYIGLLAVLCFVLAFLARKLPDNFNEAKLITFSMLIFCAVWITFIPAYVSSPGKTVPSDRFQVIGLVQLMKYFDWRWVGIIYSMAMYSEEGTDLFVEDGIKEGICVEYRLPYTKTSEGKINTIVRTVRESSSKVVLFFSPSNTSTMCTGTEDLKTVSSDYTDVTIFRAENNVYKAVYLVAYALHALLQCKDGSNPTTGKPCVSKNEVQPKLVLEHIKYLNFTTQNGAKVSFDENGDSVAQYDLVNWQMKEDGSVEIINIGQYDTSFPEGKKFKLKDDTKIVWGGNSNKMPRSVCREPCPPGTRKAINKRKPICCFDCFECPEGTINNQTNSPDCLICPPEFWPNEKRDRCLPKPTEYLSYKEIMGALLTGFGCIGVFLSLLTSIIFLTHKDTPIVKANNSELSFLLLNHPVSHCNLVRVVSGFDMPSLFKQGDIMIGGIFPIFNKDISSTSTFERHPPGVKCAGFDLRAFRWTQVMIFTIEEINKDPTLLPNISLGYRILNSCSSPTNTLRAALSVASRREEIESTSTCPPAISALIAEAGSSQSLAVAGILGPFQMPVVSYFSTCACLSNRAKYPTFFRTIPSDYFQAKALAALVKHFGWEWIGAIQSDNDYGRNGILAFNEEVKKLSVCVAFVGTIGRTYTMDKILNVVEMIKESTVKVILAFVTKTDFYPLMKEIVKQNITGIQWIASEAWITAPLLSTPEMYKALGGALGFVVRKMAIPNLKPFLTGISPYIDPAAPFVRDFWEIMVGCRPALPGEHAGTEATNVICTGNETLTNSKDVFFNVTQLRVCYNVYKAAYAIAHALHQLIFCQPAGEKTVGPCLNISEIHPKEVTDQIQRVDFRNQFGDNVLFDENGDPPASYEIINWQLRDGQVQHVALGHFDSAANGDYELSIQEKKIVWRTGKMVPKSVCSNVCPIGTRKAQIKGKPTCCFDCIPCADGTVANSTASGCELLGRFDMPHLFKQGDIMIGGIFPVFSKDISSISTFERHPLGVKCAGFDLRAFRWTQVMIFTIEEINKDPTLLPNTSLGYTIVNSCSSPTNTLRAALSVASRPEEIESTSPCPPAISALIAEAGSSQSLAVAGTLGPFQLPVISYFSTCACLSNRAKYPTFFRTIPSDYFQAKALAALVKHFGWEWIGAIQSDSDYGRNGIMAFTEEVKKLGVCVAFVGTIGRTYTMDKILNVVEMIKESTVKVILAFVPETEFYLLMKEVVKQNITGIQWIGSEAWITATQPSTPEIYKAVGGALGFVVKKMAIPNLKPFLTGISPYTDPAAPFVRDFWEIMMGCRPALPGEHTGTEATNVICTGNETLTNSKDVFFNVTQLRVSYNVYKAVYAIAHALHQLVFCQPAGEKTVGPCLNISEINPKKVTDQIQRVNFRNQFGDNVFFDENGDPPASYEIINWQLRDGQVQHVALGHFDSAANGDYELSIQEEEIVWITGKMIPTSVCSNVCPVGTRKAEIKGKPTCCFDCIPCADGTIANSTATGCERLSRFDMPSLFKQGDIMIGGIFPIFNKEISSTSTFDRDPPGVKCIGFDLRAFRWTQVMIFAIEEINKDSTLLPNISLGYRILNSCASPTNTLRAALTLASRLEETESTSSCPPAISALIAESGSSQSLAVAGTLGPFHLPVVSYFSTCACLSNRAKYPTFFRTIPSDYFQAKALAALVKHFGWEWIGAIQSDNDYGRNGILAFTEEVKKLGVCVAFVGTILRTYTMDKILHVVEMIKQSTVEVILAFVPEGDLYPLMKEVVKQNITGIQWIGSEAWITATRPSTPEIYKAYGGALGFVVKKMAIPNLKPFLTGVSPYTDPAAAFVRDFWEIMVGCRPALPGEHTGTEATNVICTGNETLTNSKDVFFNVTQLRVSYNVYKAVYAIAHALHQLVFCQPAGEKTVTPCLNITDIQLNEVTDQIQRVNFRNMFGDNVFFDENGDPPASYEIINWQLRDGQVQHVALGHFDSAANGDYELSIQEKKIVWRTGKMVPKSVCSNVCPIGTRKAQIKGKPTCCFDCIPCADGTVANSTDPQSGLACCATQLLE</sequence>
<evidence type="ECO:0000256" key="10">
    <source>
        <dbReference type="ARBA" id="ARBA00023180"/>
    </source>
</evidence>
<dbReference type="InterPro" id="IPR000068">
    <property type="entry name" value="GPCR_3_Ca_sens_rcpt-rel"/>
</dbReference>
<feature type="domain" description="G-protein coupled receptors family 3 profile" evidence="14">
    <location>
        <begin position="573"/>
        <end position="837"/>
    </location>
</feature>
<evidence type="ECO:0000256" key="11">
    <source>
        <dbReference type="ARBA" id="ARBA00023224"/>
    </source>
</evidence>
<dbReference type="InterPro" id="IPR038550">
    <property type="entry name" value="GPCR_3_9-Cys_sf"/>
</dbReference>
<dbReference type="Pfam" id="PF01094">
    <property type="entry name" value="ANF_receptor"/>
    <property type="match status" value="7"/>
</dbReference>
<evidence type="ECO:0000259" key="14">
    <source>
        <dbReference type="PROSITE" id="PS50259"/>
    </source>
</evidence>
<feature type="transmembrane region" description="Helical" evidence="12">
    <location>
        <begin position="1374"/>
        <end position="1399"/>
    </location>
</feature>
<keyword evidence="6 12" id="KW-1133">Transmembrane helix</keyword>
<reference evidence="15 16" key="1">
    <citation type="submission" date="2024-01" db="EMBL/GenBank/DDBJ databases">
        <authorList>
            <person name="Alioto T."/>
            <person name="Alioto T."/>
            <person name="Gomez Garrido J."/>
        </authorList>
    </citation>
    <scope>NUCLEOTIDE SEQUENCE [LARGE SCALE GENOMIC DNA]</scope>
</reference>
<dbReference type="InterPro" id="IPR001828">
    <property type="entry name" value="ANF_lig-bd_rcpt"/>
</dbReference>
<dbReference type="PANTHER" id="PTHR24061:SF528">
    <property type="entry name" value="C-FAMILY ODORANT RECEPTOR OLFCD2-RELATED"/>
    <property type="match status" value="1"/>
</dbReference>
<feature type="transmembrane region" description="Helical" evidence="12">
    <location>
        <begin position="799"/>
        <end position="823"/>
    </location>
</feature>
<keyword evidence="7" id="KW-0297">G-protein coupled receptor</keyword>
<keyword evidence="10" id="KW-0325">Glycoprotein</keyword>
<dbReference type="InterPro" id="IPR028082">
    <property type="entry name" value="Peripla_BP_I"/>
</dbReference>
<dbReference type="Gene3D" id="2.10.50.30">
    <property type="entry name" value="GPCR, family 3, nine cysteines domain"/>
    <property type="match status" value="6"/>
</dbReference>
<keyword evidence="5 13" id="KW-0732">Signal</keyword>
<dbReference type="InterPro" id="IPR017979">
    <property type="entry name" value="GPCR_3_CS"/>
</dbReference>
<dbReference type="PROSITE" id="PS00981">
    <property type="entry name" value="G_PROTEIN_RECEP_F3_3"/>
    <property type="match status" value="3"/>
</dbReference>
<feature type="transmembrane region" description="Helical" evidence="12">
    <location>
        <begin position="610"/>
        <end position="631"/>
    </location>
</feature>
<dbReference type="FunFam" id="2.10.50.30:FF:000002">
    <property type="entry name" value="Vomeronasal 2 receptor, h1"/>
    <property type="match status" value="4"/>
</dbReference>
<evidence type="ECO:0000256" key="9">
    <source>
        <dbReference type="ARBA" id="ARBA00023170"/>
    </source>
</evidence>
<feature type="transmembrane region" description="Helical" evidence="12">
    <location>
        <begin position="1411"/>
        <end position="1433"/>
    </location>
</feature>
<comment type="similarity">
    <text evidence="2">Belongs to the G-protein coupled receptor 3 family.</text>
</comment>
<dbReference type="InterPro" id="IPR017978">
    <property type="entry name" value="GPCR_3_C"/>
</dbReference>
<feature type="transmembrane region" description="Helical" evidence="12">
    <location>
        <begin position="1489"/>
        <end position="1508"/>
    </location>
</feature>
<dbReference type="PROSITE" id="PS00980">
    <property type="entry name" value="G_PROTEIN_RECEP_F3_2"/>
    <property type="match status" value="1"/>
</dbReference>
<evidence type="ECO:0000256" key="4">
    <source>
        <dbReference type="ARBA" id="ARBA00022692"/>
    </source>
</evidence>
<feature type="chain" id="PRO_5043718407" evidence="13">
    <location>
        <begin position="21"/>
        <end position="4390"/>
    </location>
</feature>
<dbReference type="Gene3D" id="3.40.50.2300">
    <property type="match status" value="13"/>
</dbReference>
<evidence type="ECO:0000256" key="12">
    <source>
        <dbReference type="SAM" id="Phobius"/>
    </source>
</evidence>
<feature type="signal peptide" evidence="13">
    <location>
        <begin position="1"/>
        <end position="20"/>
    </location>
</feature>
<dbReference type="PRINTS" id="PR01535">
    <property type="entry name" value="VOMERONASL2R"/>
</dbReference>
<dbReference type="SUPFAM" id="SSF53822">
    <property type="entry name" value="Periplasmic binding protein-like I"/>
    <property type="match status" value="7"/>
</dbReference>
<dbReference type="EMBL" id="CAWUFR010000065">
    <property type="protein sequence ID" value="CAK6963504.1"/>
    <property type="molecule type" value="Genomic_DNA"/>
</dbReference>
<evidence type="ECO:0000313" key="15">
    <source>
        <dbReference type="EMBL" id="CAK6963504.1"/>
    </source>
</evidence>
<dbReference type="PRINTS" id="PR00248">
    <property type="entry name" value="GPCRMGR"/>
</dbReference>
<comment type="caution">
    <text evidence="15">The sequence shown here is derived from an EMBL/GenBank/DDBJ whole genome shotgun (WGS) entry which is preliminary data.</text>
</comment>
<feature type="domain" description="G-protein coupled receptors family 3 profile" evidence="14">
    <location>
        <begin position="2718"/>
        <end position="2761"/>
    </location>
</feature>
<feature type="transmembrane region" description="Helical" evidence="12">
    <location>
        <begin position="1569"/>
        <end position="1589"/>
    </location>
</feature>
<dbReference type="GO" id="GO:0005886">
    <property type="term" value="C:plasma membrane"/>
    <property type="evidence" value="ECO:0007669"/>
    <property type="project" value="UniProtKB-SubCell"/>
</dbReference>
<dbReference type="FunFam" id="3.40.50.2300:FF:000016">
    <property type="entry name" value="Taste 1 receptor member 2"/>
    <property type="match status" value="6"/>
</dbReference>
<feature type="transmembrane region" description="Helical" evidence="12">
    <location>
        <begin position="2303"/>
        <end position="2322"/>
    </location>
</feature>
<dbReference type="Pfam" id="PF07562">
    <property type="entry name" value="NCD3G"/>
    <property type="match status" value="7"/>
</dbReference>
<feature type="transmembrane region" description="Helical" evidence="12">
    <location>
        <begin position="2383"/>
        <end position="2403"/>
    </location>
</feature>
<gene>
    <name evidence="15" type="ORF">FSCOSCO3_A006555</name>
</gene>
<organism evidence="15 16">
    <name type="scientific">Scomber scombrus</name>
    <name type="common">Atlantic mackerel</name>
    <name type="synonym">Scomber vernalis</name>
    <dbReference type="NCBI Taxonomy" id="13677"/>
    <lineage>
        <taxon>Eukaryota</taxon>
        <taxon>Metazoa</taxon>
        <taxon>Chordata</taxon>
        <taxon>Craniata</taxon>
        <taxon>Vertebrata</taxon>
        <taxon>Euteleostomi</taxon>
        <taxon>Actinopterygii</taxon>
        <taxon>Neopterygii</taxon>
        <taxon>Teleostei</taxon>
        <taxon>Neoteleostei</taxon>
        <taxon>Acanthomorphata</taxon>
        <taxon>Pelagiaria</taxon>
        <taxon>Scombriformes</taxon>
        <taxon>Scombridae</taxon>
        <taxon>Scomber</taxon>
    </lineage>
</organism>
<protein>
    <submittedName>
        <fullName evidence="15">Tm 3 multi-domain protein</fullName>
    </submittedName>
</protein>
<evidence type="ECO:0000256" key="2">
    <source>
        <dbReference type="ARBA" id="ARBA00007242"/>
    </source>
</evidence>
<evidence type="ECO:0000256" key="3">
    <source>
        <dbReference type="ARBA" id="ARBA00022475"/>
    </source>
</evidence>
<feature type="transmembrane region" description="Helical" evidence="12">
    <location>
        <begin position="767"/>
        <end position="787"/>
    </location>
</feature>
<dbReference type="CDD" id="cd06364">
    <property type="entry name" value="PBP1_CaSR"/>
    <property type="match status" value="3"/>
</dbReference>
<keyword evidence="8 12" id="KW-0472">Membrane</keyword>
<dbReference type="PANTHER" id="PTHR24061">
    <property type="entry name" value="CALCIUM-SENSING RECEPTOR-RELATED"/>
    <property type="match status" value="1"/>
</dbReference>
<evidence type="ECO:0000256" key="6">
    <source>
        <dbReference type="ARBA" id="ARBA00022989"/>
    </source>
</evidence>
<evidence type="ECO:0000313" key="16">
    <source>
        <dbReference type="Proteomes" id="UP001314229"/>
    </source>
</evidence>
<feature type="transmembrane region" description="Helical" evidence="12">
    <location>
        <begin position="1536"/>
        <end position="1557"/>
    </location>
</feature>
<keyword evidence="4 12" id="KW-0812">Transmembrane</keyword>
<feature type="transmembrane region" description="Helical" evidence="12">
    <location>
        <begin position="2343"/>
        <end position="2371"/>
    </location>
</feature>
<evidence type="ECO:0000256" key="1">
    <source>
        <dbReference type="ARBA" id="ARBA00004651"/>
    </source>
</evidence>
<dbReference type="InterPro" id="IPR000337">
    <property type="entry name" value="GPCR_3"/>
</dbReference>
<evidence type="ECO:0000256" key="5">
    <source>
        <dbReference type="ARBA" id="ARBA00022729"/>
    </source>
</evidence>
<feature type="transmembrane region" description="Helical" evidence="12">
    <location>
        <begin position="734"/>
        <end position="755"/>
    </location>
</feature>
<proteinExistence type="inferred from homology"/>
<feature type="transmembrane region" description="Helical" evidence="12">
    <location>
        <begin position="572"/>
        <end position="598"/>
    </location>
</feature>
<dbReference type="InterPro" id="IPR011500">
    <property type="entry name" value="GPCR_3_9-Cys_dom"/>
</dbReference>